<dbReference type="InterPro" id="IPR036188">
    <property type="entry name" value="FAD/NAD-bd_sf"/>
</dbReference>
<dbReference type="GO" id="GO:0016491">
    <property type="term" value="F:oxidoreductase activity"/>
    <property type="evidence" value="ECO:0007669"/>
    <property type="project" value="InterPro"/>
</dbReference>
<evidence type="ECO:0000313" key="2">
    <source>
        <dbReference type="EMBL" id="GAI89153.1"/>
    </source>
</evidence>
<sequence length="276" mass="29633">AEKGNGLWKMKAKMAPATGKRVAIVGSGPAGLTAAYYLAKQGHAVTVFEVLPEPGGMMRYGIPEYRLPREVLAEEIEEIRSAGVDIRTNTKVNSLDELFENGYNAIFLAIGAHQGAKLGIEGEDNPEVMEGVSFLREISMGNKVRVGNRVAVIGGGNVATDASRCALRLGASEVTIIYRRTRAEMPASREEIEEALHEGVRIAFLTAPTRIERKDGIVVLTCTRMELGAVDAGGRRRPVPIKGSEFSPDFDAVITAIGQMPEAPEQFGLPLGKGNT</sequence>
<organism evidence="2">
    <name type="scientific">marine sediment metagenome</name>
    <dbReference type="NCBI Taxonomy" id="412755"/>
    <lineage>
        <taxon>unclassified sequences</taxon>
        <taxon>metagenomes</taxon>
        <taxon>ecological metagenomes</taxon>
    </lineage>
</organism>
<feature type="domain" description="FAD/NAD(P)-binding" evidence="1">
    <location>
        <begin position="21"/>
        <end position="272"/>
    </location>
</feature>
<gene>
    <name evidence="2" type="ORF">S12H4_32214</name>
</gene>
<dbReference type="PANTHER" id="PTHR42783">
    <property type="entry name" value="GLUTAMATE SYNTHASE [NADPH] SMALL CHAIN"/>
    <property type="match status" value="1"/>
</dbReference>
<evidence type="ECO:0000259" key="1">
    <source>
        <dbReference type="Pfam" id="PF07992"/>
    </source>
</evidence>
<reference evidence="2" key="1">
    <citation type="journal article" date="2014" name="Front. Microbiol.">
        <title>High frequency of phylogenetically diverse reductive dehalogenase-homologous genes in deep subseafloor sedimentary metagenomes.</title>
        <authorList>
            <person name="Kawai M."/>
            <person name="Futagami T."/>
            <person name="Toyoda A."/>
            <person name="Takaki Y."/>
            <person name="Nishi S."/>
            <person name="Hori S."/>
            <person name="Arai W."/>
            <person name="Tsubouchi T."/>
            <person name="Morono Y."/>
            <person name="Uchiyama I."/>
            <person name="Ito T."/>
            <person name="Fujiyama A."/>
            <person name="Inagaki F."/>
            <person name="Takami H."/>
        </authorList>
    </citation>
    <scope>NUCLEOTIDE SEQUENCE</scope>
    <source>
        <strain evidence="2">Expedition CK06-06</strain>
    </source>
</reference>
<dbReference type="EMBL" id="BARW01018869">
    <property type="protein sequence ID" value="GAI89153.1"/>
    <property type="molecule type" value="Genomic_DNA"/>
</dbReference>
<feature type="non-terminal residue" evidence="2">
    <location>
        <position position="1"/>
    </location>
</feature>
<dbReference type="PANTHER" id="PTHR42783:SF3">
    <property type="entry name" value="GLUTAMATE SYNTHASE [NADPH] SMALL CHAIN-RELATED"/>
    <property type="match status" value="1"/>
</dbReference>
<proteinExistence type="predicted"/>
<accession>X1S875</accession>
<dbReference type="SUPFAM" id="SSF51971">
    <property type="entry name" value="Nucleotide-binding domain"/>
    <property type="match status" value="1"/>
</dbReference>
<dbReference type="AlphaFoldDB" id="X1S875"/>
<dbReference type="Gene3D" id="3.50.50.60">
    <property type="entry name" value="FAD/NAD(P)-binding domain"/>
    <property type="match status" value="2"/>
</dbReference>
<protein>
    <recommendedName>
        <fullName evidence="1">FAD/NAD(P)-binding domain-containing protein</fullName>
    </recommendedName>
</protein>
<name>X1S875_9ZZZZ</name>
<dbReference type="Pfam" id="PF07992">
    <property type="entry name" value="Pyr_redox_2"/>
    <property type="match status" value="1"/>
</dbReference>
<dbReference type="InterPro" id="IPR023753">
    <property type="entry name" value="FAD/NAD-binding_dom"/>
</dbReference>
<feature type="non-terminal residue" evidence="2">
    <location>
        <position position="276"/>
    </location>
</feature>
<comment type="caution">
    <text evidence="2">The sequence shown here is derived from an EMBL/GenBank/DDBJ whole genome shotgun (WGS) entry which is preliminary data.</text>
</comment>
<dbReference type="PRINTS" id="PR00419">
    <property type="entry name" value="ADXRDTASE"/>
</dbReference>